<dbReference type="InterPro" id="IPR008964">
    <property type="entry name" value="Invasin/intimin_cell_adhesion"/>
</dbReference>
<keyword evidence="3" id="KW-1185">Reference proteome</keyword>
<dbReference type="Pfam" id="PF13365">
    <property type="entry name" value="Trypsin_2"/>
    <property type="match status" value="1"/>
</dbReference>
<name>A0A401URL9_9CLOT</name>
<evidence type="ECO:0000313" key="3">
    <source>
        <dbReference type="Proteomes" id="UP000287872"/>
    </source>
</evidence>
<comment type="caution">
    <text evidence="2">The sequence shown here is derived from an EMBL/GenBank/DDBJ whole genome shotgun (WGS) entry which is preliminary data.</text>
</comment>
<dbReference type="SUPFAM" id="SSF49373">
    <property type="entry name" value="Invasin/intimin cell-adhesion fragments"/>
    <property type="match status" value="1"/>
</dbReference>
<dbReference type="InterPro" id="IPR001940">
    <property type="entry name" value="Peptidase_S1C"/>
</dbReference>
<organism evidence="2 3">
    <name type="scientific">Clostridium tagluense</name>
    <dbReference type="NCBI Taxonomy" id="360422"/>
    <lineage>
        <taxon>Bacteria</taxon>
        <taxon>Bacillati</taxon>
        <taxon>Bacillota</taxon>
        <taxon>Clostridia</taxon>
        <taxon>Eubacteriales</taxon>
        <taxon>Clostridiaceae</taxon>
        <taxon>Clostridium</taxon>
    </lineage>
</organism>
<dbReference type="Gene3D" id="2.40.10.120">
    <property type="match status" value="1"/>
</dbReference>
<feature type="domain" description="BIG2" evidence="1">
    <location>
        <begin position="252"/>
        <end position="325"/>
    </location>
</feature>
<dbReference type="Gene3D" id="2.60.40.1080">
    <property type="match status" value="1"/>
</dbReference>
<accession>A0A401URL9</accession>
<proteinExistence type="predicted"/>
<reference evidence="2 3" key="1">
    <citation type="submission" date="2018-11" db="EMBL/GenBank/DDBJ databases">
        <title>Genome sequencing and assembly of Clostridium tagluense strain A121.</title>
        <authorList>
            <person name="Murakami T."/>
            <person name="Segawa T."/>
            <person name="Shcherbakova V.A."/>
            <person name="Mori H."/>
            <person name="Yoshimura Y."/>
        </authorList>
    </citation>
    <scope>NUCLEOTIDE SEQUENCE [LARGE SCALE GENOMIC DNA]</scope>
    <source>
        <strain evidence="2 3">A121</strain>
    </source>
</reference>
<sequence>MKRRNLTSGFFMILLTVLLLSTFKIQVFAQTTPKVSIVSLEHSPFINGDKNEFYISAKNYTGQVQYQLFYIQESVMKDWKLINNVDMVNGWTNPIDAQAPMIVDIKNLNLKADKYRFSIRVRRVGVKGLNKNKYGDYDDAYPLHFEVVKNAKIELNGSMEIGKTQLSQEDILTINGVENTPLEVDYKLHLFDVKNSKWLTNLTDYNMNVNYNLKNIPEGTYIADIWAKNNESQNKYDGFKLKVITINNTTIKVASLNLNKIASSLIVGGTDNLIAMDEPSKDIRWTSSSPEIAKVDNTGKITAISAGTAIITVISSDGNKTATCKVTVTNELTAKQIFGKYGDAVVSVEVSDENHKLIANGSGFIVNSNGIVVTNFHVIKDCSYANVTLQNGTKYEVKSVLNYNQKQDIAILQLSNSTNLNIVKLGDSNTMEIGDNVVAIGSPEGYENSLSTGIISGINRKSDRGNDFQTTASISHGSSGGALFNVYGDIIGITYAGYDLAGDIGFVIPINEVNPLLNSSNEKTLMEIKNKMTSKPIPENKYKYFPLLSDVPMPTNASYYKTSLSPDGTHIFYFYSVLLLPDNFVKDYYSLLKNNGWVLYKKNTDSNKEPLVYLIKEEKLIAIGVIENDFVIYGSIR</sequence>
<protein>
    <recommendedName>
        <fullName evidence="1">BIG2 domain-containing protein</fullName>
    </recommendedName>
</protein>
<dbReference type="Proteomes" id="UP000287872">
    <property type="component" value="Unassembled WGS sequence"/>
</dbReference>
<gene>
    <name evidence="2" type="ORF">Ctaglu_37940</name>
</gene>
<dbReference type="PANTHER" id="PTHR22939">
    <property type="entry name" value="SERINE PROTEASE FAMILY S1C HTRA-RELATED"/>
    <property type="match status" value="1"/>
</dbReference>
<dbReference type="OrthoDB" id="1765023at2"/>
<dbReference type="PANTHER" id="PTHR22939:SF129">
    <property type="entry name" value="SERINE PROTEASE HTRA2, MITOCHONDRIAL"/>
    <property type="match status" value="1"/>
</dbReference>
<dbReference type="GO" id="GO:0006508">
    <property type="term" value="P:proteolysis"/>
    <property type="evidence" value="ECO:0007669"/>
    <property type="project" value="InterPro"/>
</dbReference>
<dbReference type="AlphaFoldDB" id="A0A401URL9"/>
<dbReference type="Pfam" id="PF02368">
    <property type="entry name" value="Big_2"/>
    <property type="match status" value="1"/>
</dbReference>
<evidence type="ECO:0000259" key="1">
    <source>
        <dbReference type="SMART" id="SM00635"/>
    </source>
</evidence>
<evidence type="ECO:0000313" key="2">
    <source>
        <dbReference type="EMBL" id="GCD12171.1"/>
    </source>
</evidence>
<dbReference type="InterPro" id="IPR009003">
    <property type="entry name" value="Peptidase_S1_PA"/>
</dbReference>
<dbReference type="EMBL" id="BHYK01000028">
    <property type="protein sequence ID" value="GCD12171.1"/>
    <property type="molecule type" value="Genomic_DNA"/>
</dbReference>
<dbReference type="PRINTS" id="PR00834">
    <property type="entry name" value="PROTEASES2C"/>
</dbReference>
<dbReference type="GO" id="GO:0004252">
    <property type="term" value="F:serine-type endopeptidase activity"/>
    <property type="evidence" value="ECO:0007669"/>
    <property type="project" value="InterPro"/>
</dbReference>
<dbReference type="SMART" id="SM00635">
    <property type="entry name" value="BID_2"/>
    <property type="match status" value="1"/>
</dbReference>
<dbReference type="SUPFAM" id="SSF50494">
    <property type="entry name" value="Trypsin-like serine proteases"/>
    <property type="match status" value="1"/>
</dbReference>
<dbReference type="RefSeq" id="WP_125004647.1">
    <property type="nucleotide sequence ID" value="NZ_BHYK01000028.1"/>
</dbReference>
<dbReference type="InterPro" id="IPR003343">
    <property type="entry name" value="Big_2"/>
</dbReference>